<comment type="subcellular location">
    <subcellularLocation>
        <location evidence="1">Cell envelope</location>
    </subcellularLocation>
</comment>
<dbReference type="RefSeq" id="WP_132543866.1">
    <property type="nucleotide sequence ID" value="NZ_SLWW01000006.1"/>
</dbReference>
<keyword evidence="9" id="KW-1185">Reference proteome</keyword>
<dbReference type="InterPro" id="IPR018313">
    <property type="entry name" value="SBP_3_CS"/>
</dbReference>
<dbReference type="GO" id="GO:0030313">
    <property type="term" value="C:cell envelope"/>
    <property type="evidence" value="ECO:0007669"/>
    <property type="project" value="UniProtKB-SubCell"/>
</dbReference>
<dbReference type="OrthoDB" id="9768183at2"/>
<dbReference type="GO" id="GO:0016020">
    <property type="term" value="C:membrane"/>
    <property type="evidence" value="ECO:0007669"/>
    <property type="project" value="InterPro"/>
</dbReference>
<evidence type="ECO:0000259" key="7">
    <source>
        <dbReference type="SMART" id="SM00079"/>
    </source>
</evidence>
<dbReference type="SMART" id="SM00062">
    <property type="entry name" value="PBPb"/>
    <property type="match status" value="1"/>
</dbReference>
<dbReference type="AlphaFoldDB" id="A0A4R2KND8"/>
<evidence type="ECO:0000256" key="5">
    <source>
        <dbReference type="SAM" id="SignalP"/>
    </source>
</evidence>
<comment type="similarity">
    <text evidence="2 4">Belongs to the bacterial solute-binding protein 3 family.</text>
</comment>
<protein>
    <submittedName>
        <fullName evidence="8">Glutamine transport system substrate-binding protein</fullName>
    </submittedName>
</protein>
<dbReference type="InterPro" id="IPR044132">
    <property type="entry name" value="PBP2_GlnH"/>
</dbReference>
<dbReference type="PANTHER" id="PTHR35936">
    <property type="entry name" value="MEMBRANE-BOUND LYTIC MUREIN TRANSGLYCOSYLASE F"/>
    <property type="match status" value="1"/>
</dbReference>
<dbReference type="EMBL" id="SLWW01000006">
    <property type="protein sequence ID" value="TCO71588.1"/>
    <property type="molecule type" value="Genomic_DNA"/>
</dbReference>
<evidence type="ECO:0000256" key="3">
    <source>
        <dbReference type="ARBA" id="ARBA00022729"/>
    </source>
</evidence>
<dbReference type="Proteomes" id="UP000295142">
    <property type="component" value="Unassembled WGS sequence"/>
</dbReference>
<dbReference type="InterPro" id="IPR001320">
    <property type="entry name" value="Iontro_rcpt_C"/>
</dbReference>
<feature type="domain" description="Solute-binding protein family 3/N-terminal" evidence="6">
    <location>
        <begin position="24"/>
        <end position="242"/>
    </location>
</feature>
<sequence>MKSLVKLAVAATLALGASLAAADELVVATDTAFVPFEFKQDGKYTGFDIDMWDAIAQEIGMDYELQPMDFAGIIPALQTGQVDVALAGITIKPERQEVIDFSDGYYDSGFRLMVPADSEVDDWDDLAGKTLAVKTGTSASDWAEANLPDTELRKFPNIDNAYLELRTGRVDAAMHDTPNVLYYIAQAGNGQVKAVGGQMMAHQYGIGFPKGSALVGPVNEALAKMRADGRYDAIYEKWFGAKPGE</sequence>
<organism evidence="8 9">
    <name type="scientific">Rhodovulum euryhalinum</name>
    <dbReference type="NCBI Taxonomy" id="35805"/>
    <lineage>
        <taxon>Bacteria</taxon>
        <taxon>Pseudomonadati</taxon>
        <taxon>Pseudomonadota</taxon>
        <taxon>Alphaproteobacteria</taxon>
        <taxon>Rhodobacterales</taxon>
        <taxon>Paracoccaceae</taxon>
        <taxon>Rhodovulum</taxon>
    </lineage>
</organism>
<comment type="caution">
    <text evidence="8">The sequence shown here is derived from an EMBL/GenBank/DDBJ whole genome shotgun (WGS) entry which is preliminary data.</text>
</comment>
<feature type="domain" description="Ionotropic glutamate receptor C-terminal" evidence="7">
    <location>
        <begin position="24"/>
        <end position="241"/>
    </location>
</feature>
<evidence type="ECO:0000313" key="8">
    <source>
        <dbReference type="EMBL" id="TCO71588.1"/>
    </source>
</evidence>
<dbReference type="SUPFAM" id="SSF53850">
    <property type="entry name" value="Periplasmic binding protein-like II"/>
    <property type="match status" value="1"/>
</dbReference>
<evidence type="ECO:0000256" key="1">
    <source>
        <dbReference type="ARBA" id="ARBA00004196"/>
    </source>
</evidence>
<dbReference type="CDD" id="cd00994">
    <property type="entry name" value="PBP2_GlnH"/>
    <property type="match status" value="1"/>
</dbReference>
<dbReference type="NCBIfam" id="NF007029">
    <property type="entry name" value="PRK09495.1"/>
    <property type="match status" value="1"/>
</dbReference>
<feature type="signal peptide" evidence="5">
    <location>
        <begin position="1"/>
        <end position="22"/>
    </location>
</feature>
<dbReference type="Pfam" id="PF00497">
    <property type="entry name" value="SBP_bac_3"/>
    <property type="match status" value="1"/>
</dbReference>
<feature type="chain" id="PRO_5020480227" evidence="5">
    <location>
        <begin position="23"/>
        <end position="245"/>
    </location>
</feature>
<gene>
    <name evidence="8" type="ORF">EV655_10680</name>
</gene>
<reference evidence="8 9" key="1">
    <citation type="submission" date="2019-03" db="EMBL/GenBank/DDBJ databases">
        <title>Genomic Encyclopedia of Type Strains, Phase IV (KMG-IV): sequencing the most valuable type-strain genomes for metagenomic binning, comparative biology and taxonomic classification.</title>
        <authorList>
            <person name="Goeker M."/>
        </authorList>
    </citation>
    <scope>NUCLEOTIDE SEQUENCE [LARGE SCALE GENOMIC DNA]</scope>
    <source>
        <strain evidence="8 9">DSM 4868</strain>
    </source>
</reference>
<keyword evidence="3 5" id="KW-0732">Signal</keyword>
<dbReference type="PROSITE" id="PS01039">
    <property type="entry name" value="SBP_BACTERIAL_3"/>
    <property type="match status" value="1"/>
</dbReference>
<name>A0A4R2KND8_9RHOB</name>
<evidence type="ECO:0000256" key="4">
    <source>
        <dbReference type="RuleBase" id="RU003744"/>
    </source>
</evidence>
<dbReference type="SMART" id="SM00079">
    <property type="entry name" value="PBPe"/>
    <property type="match status" value="1"/>
</dbReference>
<dbReference type="PANTHER" id="PTHR35936:SF38">
    <property type="entry name" value="GLUTAMINE-BINDING PERIPLASMIC PROTEIN"/>
    <property type="match status" value="1"/>
</dbReference>
<evidence type="ECO:0000313" key="9">
    <source>
        <dbReference type="Proteomes" id="UP000295142"/>
    </source>
</evidence>
<accession>A0A4R2KND8</accession>
<evidence type="ECO:0000259" key="6">
    <source>
        <dbReference type="SMART" id="SM00062"/>
    </source>
</evidence>
<dbReference type="Gene3D" id="3.40.190.10">
    <property type="entry name" value="Periplasmic binding protein-like II"/>
    <property type="match status" value="2"/>
</dbReference>
<dbReference type="InterPro" id="IPR001638">
    <property type="entry name" value="Solute-binding_3/MltF_N"/>
</dbReference>
<evidence type="ECO:0000256" key="2">
    <source>
        <dbReference type="ARBA" id="ARBA00010333"/>
    </source>
</evidence>
<proteinExistence type="inferred from homology"/>
<dbReference type="GO" id="GO:0015276">
    <property type="term" value="F:ligand-gated monoatomic ion channel activity"/>
    <property type="evidence" value="ECO:0007669"/>
    <property type="project" value="InterPro"/>
</dbReference>